<keyword evidence="1" id="KW-0285">Flavoprotein</keyword>
<evidence type="ECO:0000313" key="4">
    <source>
        <dbReference type="EMBL" id="QCX41943.1"/>
    </source>
</evidence>
<dbReference type="PANTHER" id="PTHR43106:SF1">
    <property type="entry name" value="DEHYDROGENASE-RELATED"/>
    <property type="match status" value="1"/>
</dbReference>
<evidence type="ECO:0000256" key="2">
    <source>
        <dbReference type="ARBA" id="ARBA00023002"/>
    </source>
</evidence>
<sequence length="496" mass="52730">MSDTPARTAPVRTDAVVIGGGPAGLFAALTLVRAGRRVALLEAGGDMRESLCPRLVARMDGRSVRDAEKFRLQCPRCTCLTGLGGAAFHFDTNLGYISSLTRSKIESAPDGTVRSYSGLERALGSFDRAEELVAEAYRTFYALGLPPAEPVQAEREDSFGTVFQHVDTALSQSVTVDDSLLVIARLKAELEGNGGRVLLHHRAEDIEPLDGGGFEVRAATPGGPAVLRADDVVVGVGKLGLPWVRELIDRIGVRHRPSRRVDLGVRLETRKEDLAPLLDGCHNPKLSFLNEEGHSVRTFCVCGGGRVMQYGFLDAVALDGQHCLNQPTSKSNLGVLTTVDLPEGTDGTEYAAAFAARVARYGRGLPVVSTVDQLAGRPGPEGPLATSLINHHHGDLRECLPPWLIRDVLAMVERLNALHPGLVPGKATVAAPVVERLFPDLELSDDLECSVPGLYFVGDSSSKIIGITYGAATGMAAARSVLRRRAGLATVTGGGL</sequence>
<dbReference type="InterPro" id="IPR003953">
    <property type="entry name" value="FAD-dep_OxRdtase_2_FAD-bd"/>
</dbReference>
<evidence type="ECO:0000313" key="5">
    <source>
        <dbReference type="EMBL" id="QHW08556.1"/>
    </source>
</evidence>
<dbReference type="Gene3D" id="3.50.50.60">
    <property type="entry name" value="FAD/NAD(P)-binding domain"/>
    <property type="match status" value="1"/>
</dbReference>
<dbReference type="PANTHER" id="PTHR43106">
    <property type="entry name" value="DEHYDROGENASE-RELATED"/>
    <property type="match status" value="1"/>
</dbReference>
<accession>A0A4Y5QSH2</accession>
<reference evidence="5" key="1">
    <citation type="submission" date="2018-12" db="EMBL/GenBank/DDBJ databases">
        <authorList>
            <person name="Kang W.-J."/>
            <person name="Pan H.-X."/>
            <person name="Tang G.-L."/>
        </authorList>
    </citation>
    <scope>NUCLEOTIDE SEQUENCE</scope>
    <source>
        <strain evidence="5">T-36496</strain>
    </source>
</reference>
<dbReference type="EMBL" id="MH534949">
    <property type="protein sequence ID" value="QCX41943.1"/>
    <property type="molecule type" value="Genomic_DNA"/>
</dbReference>
<organism evidence="4">
    <name type="scientific">Streptomyces novoguineensis</name>
    <dbReference type="NCBI Taxonomy" id="2586640"/>
    <lineage>
        <taxon>Bacteria</taxon>
        <taxon>Bacillati</taxon>
        <taxon>Actinomycetota</taxon>
        <taxon>Actinomycetes</taxon>
        <taxon>Kitasatosporales</taxon>
        <taxon>Streptomycetaceae</taxon>
        <taxon>Streptomyces</taxon>
    </lineage>
</organism>
<reference evidence="4" key="2">
    <citation type="journal article" date="2019" name="J. Am. Chem. Soc.">
        <title>The Amipurimycin and Miharamycin Biosynthetic Gene Clusters: Unraveling the Origins of 2-Aminopurinyl Peptidyl Nucleoside Antibiotics.</title>
        <authorList>
            <person name="Romo A.J."/>
            <person name="Shiraishi T."/>
            <person name="Ikeuchi H."/>
            <person name="Lin G.M."/>
            <person name="Geng Y."/>
            <person name="Lee Y.H."/>
            <person name="Liem P.H."/>
            <person name="Ma T."/>
            <person name="Ogasawara Y."/>
            <person name="Shin-Ya K."/>
            <person name="Nishiyama M."/>
            <person name="Kuzuyama T."/>
            <person name="Liu H.W."/>
        </authorList>
    </citation>
    <scope>NUCLEOTIDE SEQUENCE</scope>
    <source>
        <strain evidence="4">IFO 13571</strain>
    </source>
</reference>
<name>A0A4Y5QSH2_9ACTN</name>
<gene>
    <name evidence="4" type="primary">amc6</name>
    <name evidence="5" type="synonym">apmG</name>
</gene>
<proteinExistence type="predicted"/>
<dbReference type="GO" id="GO:0016491">
    <property type="term" value="F:oxidoreductase activity"/>
    <property type="evidence" value="ECO:0007669"/>
    <property type="project" value="UniProtKB-KW"/>
</dbReference>
<dbReference type="InterPro" id="IPR036188">
    <property type="entry name" value="FAD/NAD-bd_sf"/>
</dbReference>
<dbReference type="PRINTS" id="PR00411">
    <property type="entry name" value="PNDRDTASEI"/>
</dbReference>
<dbReference type="Pfam" id="PF00890">
    <property type="entry name" value="FAD_binding_2"/>
    <property type="match status" value="1"/>
</dbReference>
<feature type="domain" description="FAD-dependent oxidoreductase 2 FAD-binding" evidence="3">
    <location>
        <begin position="14"/>
        <end position="48"/>
    </location>
</feature>
<protein>
    <submittedName>
        <fullName evidence="4">Amc6</fullName>
    </submittedName>
    <submittedName>
        <fullName evidence="5">FAD-dependent oxidoreductase</fullName>
    </submittedName>
</protein>
<reference evidence="5" key="3">
    <citation type="journal article" date="2020" name="J. Am. Chem. Soc.">
        <title>Characterization of Miharamycin Biosynthesis Reveals a Hybrid NRPS-PKS to Synthesize High-Carbon Sugar from a Complex Nucleoside.</title>
        <authorList>
            <person name="Wang F."/>
            <person name="Zhang W.H."/>
            <person name="Zhao J."/>
            <person name="Kang W.J."/>
            <person name="Wang S."/>
            <person name="Yu B."/>
            <person name="Pan H.X."/>
            <person name="Tang G.L."/>
        </authorList>
    </citation>
    <scope>NUCLEOTIDE SEQUENCE</scope>
    <source>
        <strain evidence="5">T-36496</strain>
    </source>
</reference>
<evidence type="ECO:0000256" key="1">
    <source>
        <dbReference type="ARBA" id="ARBA00022630"/>
    </source>
</evidence>
<dbReference type="AlphaFoldDB" id="A0A4Y5QSH2"/>
<dbReference type="EMBL" id="MK257770">
    <property type="protein sequence ID" value="QHW08556.1"/>
    <property type="molecule type" value="Genomic_DNA"/>
</dbReference>
<dbReference type="SUPFAM" id="SSF51905">
    <property type="entry name" value="FAD/NAD(P)-binding domain"/>
    <property type="match status" value="1"/>
</dbReference>
<keyword evidence="2" id="KW-0560">Oxidoreductase</keyword>
<evidence type="ECO:0000259" key="3">
    <source>
        <dbReference type="Pfam" id="PF00890"/>
    </source>
</evidence>